<dbReference type="KEGG" id="mvo:Mvol_0781"/>
<dbReference type="InterPro" id="IPR023298">
    <property type="entry name" value="ATPase_P-typ_TM_dom_sf"/>
</dbReference>
<keyword evidence="13" id="KW-0406">Ion transport</keyword>
<evidence type="ECO:0000259" key="17">
    <source>
        <dbReference type="PROSITE" id="PS50846"/>
    </source>
</evidence>
<reference evidence="18 19" key="1">
    <citation type="submission" date="2010-05" db="EMBL/GenBank/DDBJ databases">
        <title>Complete sequence of Methanococcus voltae A3.</title>
        <authorList>
            <consortium name="US DOE Joint Genome Institute"/>
            <person name="Lucas S."/>
            <person name="Copeland A."/>
            <person name="Lapidus A."/>
            <person name="Cheng J.-F."/>
            <person name="Bruce D."/>
            <person name="Goodwin L."/>
            <person name="Pitluck S."/>
            <person name="Lowry S."/>
            <person name="Clum A."/>
            <person name="Land M."/>
            <person name="Hauser L."/>
            <person name="Kyrpides N."/>
            <person name="Mikhailova N."/>
            <person name="Whitman W.B."/>
            <person name="Woyke T."/>
        </authorList>
    </citation>
    <scope>NUCLEOTIDE SEQUENCE [LARGE SCALE GENOMIC DNA]</scope>
    <source>
        <strain evidence="19">ATCC BAA-1334 / A3</strain>
    </source>
</reference>
<dbReference type="SFLD" id="SFLDS00003">
    <property type="entry name" value="Haloacid_Dehalogenase"/>
    <property type="match status" value="1"/>
</dbReference>
<dbReference type="Gene3D" id="3.40.1110.10">
    <property type="entry name" value="Calcium-transporting ATPase, cytoplasmic domain N"/>
    <property type="match status" value="1"/>
</dbReference>
<feature type="compositionally biased region" description="Basic and acidic residues" evidence="15">
    <location>
        <begin position="253"/>
        <end position="270"/>
    </location>
</feature>
<evidence type="ECO:0000256" key="5">
    <source>
        <dbReference type="ARBA" id="ARBA00022723"/>
    </source>
</evidence>
<evidence type="ECO:0000256" key="15">
    <source>
        <dbReference type="SAM" id="MobiDB-lite"/>
    </source>
</evidence>
<dbReference type="GO" id="GO:0016887">
    <property type="term" value="F:ATP hydrolysis activity"/>
    <property type="evidence" value="ECO:0007669"/>
    <property type="project" value="InterPro"/>
</dbReference>
<evidence type="ECO:0000256" key="10">
    <source>
        <dbReference type="ARBA" id="ARBA00022842"/>
    </source>
</evidence>
<dbReference type="NCBIfam" id="TIGR00003">
    <property type="entry name" value="copper ion binding protein"/>
    <property type="match status" value="1"/>
</dbReference>
<dbReference type="Gene3D" id="3.40.50.1000">
    <property type="entry name" value="HAD superfamily/HAD-like"/>
    <property type="match status" value="1"/>
</dbReference>
<dbReference type="SUPFAM" id="SSF81665">
    <property type="entry name" value="Calcium ATPase, transmembrane domain M"/>
    <property type="match status" value="1"/>
</dbReference>
<dbReference type="GO" id="GO:0012505">
    <property type="term" value="C:endomembrane system"/>
    <property type="evidence" value="ECO:0007669"/>
    <property type="project" value="UniProtKB-SubCell"/>
</dbReference>
<dbReference type="NCBIfam" id="TIGR01525">
    <property type="entry name" value="ATPase-IB_hvy"/>
    <property type="match status" value="1"/>
</dbReference>
<dbReference type="InterPro" id="IPR023214">
    <property type="entry name" value="HAD_sf"/>
</dbReference>
<dbReference type="STRING" id="456320.Mvol_0781"/>
<dbReference type="InterPro" id="IPR023299">
    <property type="entry name" value="ATPase_P-typ_cyto_dom_N"/>
</dbReference>
<evidence type="ECO:0000256" key="1">
    <source>
        <dbReference type="ARBA" id="ARBA00004127"/>
    </source>
</evidence>
<feature type="region of interest" description="Disordered" evidence="15">
    <location>
        <begin position="111"/>
        <end position="136"/>
    </location>
</feature>
<feature type="transmembrane region" description="Helical" evidence="16">
    <location>
        <begin position="607"/>
        <end position="628"/>
    </location>
</feature>
<keyword evidence="8" id="KW-0186">Copper</keyword>
<dbReference type="SUPFAM" id="SSF81653">
    <property type="entry name" value="Calcium ATPase, transduction domain A"/>
    <property type="match status" value="1"/>
</dbReference>
<dbReference type="PROSITE" id="PS50846">
    <property type="entry name" value="HMA_2"/>
    <property type="match status" value="2"/>
</dbReference>
<dbReference type="FunFam" id="2.70.150.10:FF:000002">
    <property type="entry name" value="Copper-transporting ATPase 1, putative"/>
    <property type="match status" value="1"/>
</dbReference>
<dbReference type="Gene3D" id="3.30.70.100">
    <property type="match status" value="2"/>
</dbReference>
<dbReference type="GO" id="GO:0016020">
    <property type="term" value="C:membrane"/>
    <property type="evidence" value="ECO:0007669"/>
    <property type="project" value="InterPro"/>
</dbReference>
<keyword evidence="9" id="KW-0067">ATP-binding</keyword>
<dbReference type="GO" id="GO:0055070">
    <property type="term" value="P:copper ion homeostasis"/>
    <property type="evidence" value="ECO:0007669"/>
    <property type="project" value="TreeGrafter"/>
</dbReference>
<keyword evidence="19" id="KW-1185">Reference proteome</keyword>
<feature type="region of interest" description="Disordered" evidence="15">
    <location>
        <begin position="253"/>
        <end position="278"/>
    </location>
</feature>
<protein>
    <submittedName>
        <fullName evidence="18">Heavy metal translocating P-type ATPase</fullName>
    </submittedName>
</protein>
<dbReference type="FunFam" id="3.30.70.100:FF:000001">
    <property type="entry name" value="ATPase copper transporting beta"/>
    <property type="match status" value="2"/>
</dbReference>
<keyword evidence="3" id="KW-0813">Transport</keyword>
<feature type="region of interest" description="Disordered" evidence="15">
    <location>
        <begin position="299"/>
        <end position="322"/>
    </location>
</feature>
<keyword evidence="4 16" id="KW-0812">Transmembrane</keyword>
<dbReference type="InterPro" id="IPR006122">
    <property type="entry name" value="HMA_Cu_ion-bd"/>
</dbReference>
<feature type="domain" description="HMA" evidence="17">
    <location>
        <begin position="1"/>
        <end position="67"/>
    </location>
</feature>
<sequence>MKIDLQIFGMHCSSCASNIENNVLKLNGVNSIVINPITEIGVIDYNENMVDLDEILDKIVELGFEYEIINIDNKNGKNNNSNKNTNKNNLKNINSEGYGVIGHKNEINADTKDDNKLDGIKDSNDNENTKNKDANIDNNTNIYNNANNTKNTKKISLQIFGMHCSSCASNIENNVLKLNGVKYISINPVTEIARVEYNPDIVKLDDITKIIVELGFTFEIAGEEQVPKNIVKIKVKKEDADLTDLTVKRNVKSIKETAPKNNKENNENNEKSNVSYTNRIKKLKDSNIELKNSRDKALEISKNSENNNNNNNNTIERQKTTENDSNLNMDIAIISKNKNGLNHTSKLPRPLKSKKELELEHKKLQIWIGVVFSILLVLVSMTPINAILKNFGLLIISLFPMYYVAWPIIKGGYIAVNHKYLNMNVMYTLGIVASFLASILATFGILSQDFIVYSTPVMLATLLTLGKYLEGKAKGKTSKAIKELMSLQVKYAIIVEFENGVEKYSKVPVDRIEKGDIVLVKSGEKIPVDGVVYTGSSYVDESSITGEPIPNAKHKGDSVIGGTINQEGVLQIMAQKIGKESLLAQIIEVVKQAQSTKPNFQNIADRLVNYFIPVVFLLAIIFSSYWYLNGYGLLVSATIFISVIVIACPCALGIAIPTAVTVGLGRSANLGILIKDTEVFELSKNISAIIFDKTGTLTEGKPSMTDYITDLPVETFASYVVSMELNSSHPLGNAIVENFKDKFESKITGPMIKNIADYQTIIGRGISGTLVDGDTTKTLFVGNKLLMDENNISIPKKYLKKLDEYQEDAQSIVLLAVDNEIKGLVAIADKVKPNAKTTIANLMNLGISPYMITGDNKKTATVIGNQLGIPEENIYSEILPNEKSEIVLKIRDELNKDIKFKKVAKTCILQDNPSDKIERNISNHKLKRVVFVGDGINDAPALSVSDIGVAVGSGTDIAIESGDVVLMNDDITSVYKFIKLSKRVYQQIKINLFWAIAYNSILIPIAGGLLIPYGIIFRPEYAAFAMMLSSLSVVGFTLTLRNYMPK</sequence>
<dbReference type="InterPro" id="IPR027256">
    <property type="entry name" value="P-typ_ATPase_IB"/>
</dbReference>
<evidence type="ECO:0000313" key="19">
    <source>
        <dbReference type="Proteomes" id="UP000007722"/>
    </source>
</evidence>
<dbReference type="CDD" id="cd00371">
    <property type="entry name" value="HMA"/>
    <property type="match status" value="2"/>
</dbReference>
<dbReference type="Pfam" id="PF00403">
    <property type="entry name" value="HMA"/>
    <property type="match status" value="2"/>
</dbReference>
<name>D7DTI0_METV3</name>
<dbReference type="PANTHER" id="PTHR43520:SF8">
    <property type="entry name" value="P-TYPE CU(+) TRANSPORTER"/>
    <property type="match status" value="1"/>
</dbReference>
<keyword evidence="12 16" id="KW-1133">Transmembrane helix</keyword>
<evidence type="ECO:0000256" key="9">
    <source>
        <dbReference type="ARBA" id="ARBA00022840"/>
    </source>
</evidence>
<evidence type="ECO:0000256" key="12">
    <source>
        <dbReference type="ARBA" id="ARBA00022989"/>
    </source>
</evidence>
<dbReference type="Gene3D" id="2.70.150.10">
    <property type="entry name" value="Calcium-transporting ATPase, cytoplasmic transduction domain A"/>
    <property type="match status" value="1"/>
</dbReference>
<dbReference type="EMBL" id="CP002057">
    <property type="protein sequence ID" value="ADI36440.1"/>
    <property type="molecule type" value="Genomic_DNA"/>
</dbReference>
<keyword evidence="10" id="KW-0460">Magnesium</keyword>
<keyword evidence="14 16" id="KW-0472">Membrane</keyword>
<dbReference type="GO" id="GO:0005524">
    <property type="term" value="F:ATP binding"/>
    <property type="evidence" value="ECO:0007669"/>
    <property type="project" value="UniProtKB-KW"/>
</dbReference>
<proteinExistence type="inferred from homology"/>
<comment type="similarity">
    <text evidence="2">Belongs to the cation transport ATPase (P-type) (TC 3.A.3) family. Type IB subfamily.</text>
</comment>
<dbReference type="CDD" id="cd02094">
    <property type="entry name" value="P-type_ATPase_Cu-like"/>
    <property type="match status" value="1"/>
</dbReference>
<dbReference type="Pfam" id="PF00122">
    <property type="entry name" value="E1-E2_ATPase"/>
    <property type="match status" value="1"/>
</dbReference>
<dbReference type="eggNOG" id="arCOG02764">
    <property type="taxonomic scope" value="Archaea"/>
</dbReference>
<dbReference type="GO" id="GO:0043682">
    <property type="term" value="F:P-type divalent copper transporter activity"/>
    <property type="evidence" value="ECO:0007669"/>
    <property type="project" value="TreeGrafter"/>
</dbReference>
<dbReference type="Proteomes" id="UP000007722">
    <property type="component" value="Chromosome"/>
</dbReference>
<dbReference type="InterPro" id="IPR018303">
    <property type="entry name" value="ATPase_P-typ_P_site"/>
</dbReference>
<dbReference type="FunCoup" id="D7DTI0">
    <property type="interactions" value="43"/>
</dbReference>
<feature type="transmembrane region" description="Helical" evidence="16">
    <location>
        <begin position="634"/>
        <end position="656"/>
    </location>
</feature>
<organism evidence="18 19">
    <name type="scientific">Methanococcus voltae (strain ATCC BAA-1334 / A3)</name>
    <dbReference type="NCBI Taxonomy" id="456320"/>
    <lineage>
        <taxon>Archaea</taxon>
        <taxon>Methanobacteriati</taxon>
        <taxon>Methanobacteriota</taxon>
        <taxon>Methanomada group</taxon>
        <taxon>Methanococci</taxon>
        <taxon>Methanococcales</taxon>
        <taxon>Methanococcaceae</taxon>
        <taxon>Methanococcus</taxon>
    </lineage>
</organism>
<dbReference type="NCBIfam" id="TIGR01494">
    <property type="entry name" value="ATPase_P-type"/>
    <property type="match status" value="3"/>
</dbReference>
<dbReference type="AlphaFoldDB" id="D7DTI0"/>
<dbReference type="InterPro" id="IPR059000">
    <property type="entry name" value="ATPase_P-type_domA"/>
</dbReference>
<dbReference type="SUPFAM" id="SSF56784">
    <property type="entry name" value="HAD-like"/>
    <property type="match status" value="1"/>
</dbReference>
<evidence type="ECO:0000256" key="14">
    <source>
        <dbReference type="ARBA" id="ARBA00023136"/>
    </source>
</evidence>
<keyword evidence="7" id="KW-0547">Nucleotide-binding</keyword>
<evidence type="ECO:0000256" key="8">
    <source>
        <dbReference type="ARBA" id="ARBA00022796"/>
    </source>
</evidence>
<keyword evidence="8" id="KW-0187">Copper transport</keyword>
<feature type="transmembrane region" description="Helical" evidence="16">
    <location>
        <begin position="390"/>
        <end position="409"/>
    </location>
</feature>
<dbReference type="Pfam" id="PF00702">
    <property type="entry name" value="Hydrolase"/>
    <property type="match status" value="1"/>
</dbReference>
<dbReference type="InterPro" id="IPR006121">
    <property type="entry name" value="HMA_dom"/>
</dbReference>
<dbReference type="SUPFAM" id="SSF55008">
    <property type="entry name" value="HMA, heavy metal-associated domain"/>
    <property type="match status" value="2"/>
</dbReference>
<dbReference type="SFLD" id="SFLDG00002">
    <property type="entry name" value="C1.7:_P-type_atpase_like"/>
    <property type="match status" value="1"/>
</dbReference>
<keyword evidence="5" id="KW-0479">Metal-binding</keyword>
<dbReference type="PROSITE" id="PS00154">
    <property type="entry name" value="ATPASE_E1_E2"/>
    <property type="match status" value="1"/>
</dbReference>
<dbReference type="eggNOG" id="arCOG02763">
    <property type="taxonomic scope" value="Archaea"/>
</dbReference>
<feature type="transmembrane region" description="Helical" evidence="16">
    <location>
        <begin position="364"/>
        <end position="384"/>
    </location>
</feature>
<evidence type="ECO:0000256" key="11">
    <source>
        <dbReference type="ARBA" id="ARBA00022967"/>
    </source>
</evidence>
<keyword evidence="11" id="KW-1278">Translocase</keyword>
<dbReference type="InterPro" id="IPR001757">
    <property type="entry name" value="P_typ_ATPase"/>
</dbReference>
<dbReference type="GO" id="GO:0005507">
    <property type="term" value="F:copper ion binding"/>
    <property type="evidence" value="ECO:0007669"/>
    <property type="project" value="InterPro"/>
</dbReference>
<dbReference type="InterPro" id="IPR036163">
    <property type="entry name" value="HMA_dom_sf"/>
</dbReference>
<feature type="domain" description="HMA" evidence="17">
    <location>
        <begin position="153"/>
        <end position="219"/>
    </location>
</feature>
<dbReference type="HOGENOM" id="CLU_001771_0_3_2"/>
<evidence type="ECO:0000256" key="6">
    <source>
        <dbReference type="ARBA" id="ARBA00022737"/>
    </source>
</evidence>
<feature type="transmembrane region" description="Helical" evidence="16">
    <location>
        <begin position="1021"/>
        <end position="1040"/>
    </location>
</feature>
<evidence type="ECO:0000256" key="2">
    <source>
        <dbReference type="ARBA" id="ARBA00006024"/>
    </source>
</evidence>
<dbReference type="OrthoDB" id="8588at2157"/>
<dbReference type="eggNOG" id="arCOG01576">
    <property type="taxonomic scope" value="Archaea"/>
</dbReference>
<evidence type="ECO:0000256" key="3">
    <source>
        <dbReference type="ARBA" id="ARBA00022448"/>
    </source>
</evidence>
<dbReference type="InParanoid" id="D7DTI0"/>
<evidence type="ECO:0000256" key="7">
    <source>
        <dbReference type="ARBA" id="ARBA00022741"/>
    </source>
</evidence>
<evidence type="ECO:0000256" key="16">
    <source>
        <dbReference type="SAM" id="Phobius"/>
    </source>
</evidence>
<dbReference type="SFLD" id="SFLDF00027">
    <property type="entry name" value="p-type_atpase"/>
    <property type="match status" value="1"/>
</dbReference>
<dbReference type="InterPro" id="IPR044492">
    <property type="entry name" value="P_typ_ATPase_HD_dom"/>
</dbReference>
<dbReference type="InterPro" id="IPR008250">
    <property type="entry name" value="ATPase_P-typ_transduc_dom_A_sf"/>
</dbReference>
<feature type="compositionally biased region" description="Basic and acidic residues" evidence="15">
    <location>
        <begin position="111"/>
        <end position="135"/>
    </location>
</feature>
<evidence type="ECO:0000256" key="13">
    <source>
        <dbReference type="ARBA" id="ARBA00023065"/>
    </source>
</evidence>
<keyword evidence="6" id="KW-0677">Repeat</keyword>
<evidence type="ECO:0000256" key="4">
    <source>
        <dbReference type="ARBA" id="ARBA00022692"/>
    </source>
</evidence>
<accession>D7DTI0</accession>
<feature type="transmembrane region" description="Helical" evidence="16">
    <location>
        <begin position="992"/>
        <end position="1015"/>
    </location>
</feature>
<dbReference type="PRINTS" id="PR00119">
    <property type="entry name" value="CATATPASE"/>
</dbReference>
<gene>
    <name evidence="18" type="ordered locus">Mvol_0781</name>
</gene>
<comment type="subcellular location">
    <subcellularLocation>
        <location evidence="1">Endomembrane system</location>
        <topology evidence="1">Multi-pass membrane protein</topology>
    </subcellularLocation>
</comment>
<evidence type="ECO:0000313" key="18">
    <source>
        <dbReference type="EMBL" id="ADI36440.1"/>
    </source>
</evidence>
<dbReference type="InterPro" id="IPR036412">
    <property type="entry name" value="HAD-like_sf"/>
</dbReference>
<feature type="transmembrane region" description="Helical" evidence="16">
    <location>
        <begin position="421"/>
        <end position="444"/>
    </location>
</feature>
<dbReference type="PANTHER" id="PTHR43520">
    <property type="entry name" value="ATP7, ISOFORM B"/>
    <property type="match status" value="1"/>
</dbReference>